<proteinExistence type="predicted"/>
<comment type="caution">
    <text evidence="1">The sequence shown here is derived from an EMBL/GenBank/DDBJ whole genome shotgun (WGS) entry which is preliminary data.</text>
</comment>
<evidence type="ECO:0000313" key="2">
    <source>
        <dbReference type="Proteomes" id="UP001501153"/>
    </source>
</evidence>
<dbReference type="InterPro" id="IPR006522">
    <property type="entry name" value="Phage_virion_morphogenesis"/>
</dbReference>
<evidence type="ECO:0000313" key="1">
    <source>
        <dbReference type="EMBL" id="GAA4349908.1"/>
    </source>
</evidence>
<sequence length="200" mass="22475">MKLDQLRKDAAKMASFLKGAPRVMGQLAVREYVASFKRQGWLNERGVFIPWKARKKEKRNRSGISGRQSFGKGESEGRAVLVKSGRLRRSIRVATVVPGESVTVATDAPYAQVHNQGGLINSVASVRSHRRRRYETDEVSAPGARKAKYVKQQVGTSTVKAHTRKMNTRIPRRQFMGDSAGLTSDIKHYFDTNIKRIFNS</sequence>
<dbReference type="Pfam" id="PF05069">
    <property type="entry name" value="Phage_tail_S"/>
    <property type="match status" value="1"/>
</dbReference>
<organism evidence="1 2">
    <name type="scientific">Hymenobacter saemangeumensis</name>
    <dbReference type="NCBI Taxonomy" id="1084522"/>
    <lineage>
        <taxon>Bacteria</taxon>
        <taxon>Pseudomonadati</taxon>
        <taxon>Bacteroidota</taxon>
        <taxon>Cytophagia</taxon>
        <taxon>Cytophagales</taxon>
        <taxon>Hymenobacteraceae</taxon>
        <taxon>Hymenobacter</taxon>
    </lineage>
</organism>
<evidence type="ECO:0008006" key="3">
    <source>
        <dbReference type="Google" id="ProtNLM"/>
    </source>
</evidence>
<dbReference type="EMBL" id="BAABGZ010000010">
    <property type="protein sequence ID" value="GAA4349908.1"/>
    <property type="molecule type" value="Genomic_DNA"/>
</dbReference>
<name>A0ABP8I2S4_9BACT</name>
<protein>
    <recommendedName>
        <fullName evidence="3">Phage virion morphogenesis protein</fullName>
    </recommendedName>
</protein>
<reference evidence="2" key="1">
    <citation type="journal article" date="2019" name="Int. J. Syst. Evol. Microbiol.">
        <title>The Global Catalogue of Microorganisms (GCM) 10K type strain sequencing project: providing services to taxonomists for standard genome sequencing and annotation.</title>
        <authorList>
            <consortium name="The Broad Institute Genomics Platform"/>
            <consortium name="The Broad Institute Genome Sequencing Center for Infectious Disease"/>
            <person name="Wu L."/>
            <person name="Ma J."/>
        </authorList>
    </citation>
    <scope>NUCLEOTIDE SEQUENCE [LARGE SCALE GENOMIC DNA]</scope>
    <source>
        <strain evidence="2">JCM 17923</strain>
    </source>
</reference>
<gene>
    <name evidence="1" type="ORF">GCM10023185_07000</name>
</gene>
<accession>A0ABP8I2S4</accession>
<keyword evidence="2" id="KW-1185">Reference proteome</keyword>
<dbReference type="RefSeq" id="WP_345233867.1">
    <property type="nucleotide sequence ID" value="NZ_BAABGZ010000010.1"/>
</dbReference>
<dbReference type="Proteomes" id="UP001501153">
    <property type="component" value="Unassembled WGS sequence"/>
</dbReference>